<sequence>MNKRTLHMNLNNALTPEDLAQLFAQQKDKDESHILWVSEFGEVRLDRLPAGMEEEEFEKCVPTMRVRLRTYRRGKGYVGKKAAADRDFIGRVHQTLTENWRVARGNPGVHYLDRYC</sequence>
<evidence type="ECO:0000313" key="2">
    <source>
        <dbReference type="Proteomes" id="UP000736384"/>
    </source>
</evidence>
<reference evidence="1" key="1">
    <citation type="submission" date="2020-03" db="EMBL/GenBank/DDBJ databases">
        <title>Genome assembly of Azotobacter chroococcum W5.</title>
        <authorList>
            <person name="Kannepalli A."/>
        </authorList>
    </citation>
    <scope>NUCLEOTIDE SEQUENCE</scope>
    <source>
        <strain evidence="1">W5</strain>
    </source>
</reference>
<proteinExistence type="predicted"/>
<dbReference type="EMBL" id="JAAPAP010000016">
    <property type="protein sequence ID" value="NHN79120.1"/>
    <property type="molecule type" value="Genomic_DNA"/>
</dbReference>
<organism evidence="1 2">
    <name type="scientific">Azotobacter chroococcum</name>
    <dbReference type="NCBI Taxonomy" id="353"/>
    <lineage>
        <taxon>Bacteria</taxon>
        <taxon>Pseudomonadati</taxon>
        <taxon>Pseudomonadota</taxon>
        <taxon>Gammaproteobacteria</taxon>
        <taxon>Pseudomonadales</taxon>
        <taxon>Pseudomonadaceae</taxon>
        <taxon>Azotobacter</taxon>
    </lineage>
</organism>
<accession>A0AA43Z8X5</accession>
<dbReference type="Proteomes" id="UP000736384">
    <property type="component" value="Unassembled WGS sequence"/>
</dbReference>
<comment type="caution">
    <text evidence="1">The sequence shown here is derived from an EMBL/GenBank/DDBJ whole genome shotgun (WGS) entry which is preliminary data.</text>
</comment>
<gene>
    <name evidence="1" type="ORF">HA520_17825</name>
</gene>
<evidence type="ECO:0000313" key="1">
    <source>
        <dbReference type="EMBL" id="NHN79120.1"/>
    </source>
</evidence>
<dbReference type="AlphaFoldDB" id="A0AA43Z8X5"/>
<name>A0AA43Z8X5_9GAMM</name>
<protein>
    <submittedName>
        <fullName evidence="1">Uncharacterized protein</fullName>
    </submittedName>
</protein>